<name>A0A0B7C351_9EUPU</name>
<organism evidence="1">
    <name type="scientific">Arion vulgaris</name>
    <dbReference type="NCBI Taxonomy" id="1028688"/>
    <lineage>
        <taxon>Eukaryota</taxon>
        <taxon>Metazoa</taxon>
        <taxon>Spiralia</taxon>
        <taxon>Lophotrochozoa</taxon>
        <taxon>Mollusca</taxon>
        <taxon>Gastropoda</taxon>
        <taxon>Heterobranchia</taxon>
        <taxon>Euthyneura</taxon>
        <taxon>Panpulmonata</taxon>
        <taxon>Eupulmonata</taxon>
        <taxon>Stylommatophora</taxon>
        <taxon>Helicina</taxon>
        <taxon>Arionoidea</taxon>
        <taxon>Arionidae</taxon>
        <taxon>Arion</taxon>
    </lineage>
</organism>
<gene>
    <name evidence="1" type="primary">ORF222363</name>
</gene>
<protein>
    <submittedName>
        <fullName evidence="1">Uncharacterized protein</fullName>
    </submittedName>
</protein>
<accession>A0A0B7C351</accession>
<evidence type="ECO:0000313" key="1">
    <source>
        <dbReference type="EMBL" id="CEK99884.1"/>
    </source>
</evidence>
<feature type="non-terminal residue" evidence="1">
    <location>
        <position position="55"/>
    </location>
</feature>
<reference evidence="1" key="1">
    <citation type="submission" date="2014-12" db="EMBL/GenBank/DDBJ databases">
        <title>Insight into the proteome of Arion vulgaris.</title>
        <authorList>
            <person name="Aradska J."/>
            <person name="Bulat T."/>
            <person name="Smidak R."/>
            <person name="Sarate P."/>
            <person name="Gangsoo J."/>
            <person name="Sialana F."/>
            <person name="Bilban M."/>
            <person name="Lubec G."/>
        </authorList>
    </citation>
    <scope>NUCLEOTIDE SEQUENCE</scope>
    <source>
        <tissue evidence="1">Skin</tissue>
    </source>
</reference>
<dbReference type="AlphaFoldDB" id="A0A0B7C351"/>
<sequence length="55" mass="6592">MVNNIVRDTINNVWTVVWNTSTKTCTHILLQDPAQYQSRKSFMFFQREVTPQFQQ</sequence>
<dbReference type="EMBL" id="HACG01053013">
    <property type="protein sequence ID" value="CEK99884.1"/>
    <property type="molecule type" value="Transcribed_RNA"/>
</dbReference>
<proteinExistence type="predicted"/>